<evidence type="ECO:0000256" key="2">
    <source>
        <dbReference type="SAM" id="Phobius"/>
    </source>
</evidence>
<accession>A0A7C9EVS0</accession>
<keyword evidence="2" id="KW-0812">Transmembrane</keyword>
<evidence type="ECO:0000313" key="3">
    <source>
        <dbReference type="EMBL" id="MBA4676466.1"/>
    </source>
</evidence>
<sequence>MRSMKAMNGCLGEWKVIQMMMTLSLRARIQQWLLLLKLLGQMGLAMALEVEDQETLLLNLWKKTDKRLQLMPLFLDLPGLNFNWLMMMRRKRNVKKKKRKRKRKMNSDNIFK</sequence>
<keyword evidence="2" id="KW-0472">Membrane</keyword>
<dbReference type="EMBL" id="GISG01271536">
    <property type="protein sequence ID" value="MBA4676468.1"/>
    <property type="molecule type" value="Transcribed_RNA"/>
</dbReference>
<reference evidence="3" key="1">
    <citation type="journal article" date="2013" name="J. Plant Res.">
        <title>Effect of fungi and light on seed germination of three Opuntia species from semiarid lands of central Mexico.</title>
        <authorList>
            <person name="Delgado-Sanchez P."/>
            <person name="Jimenez-Bremont J.F."/>
            <person name="Guerrero-Gonzalez Mde L."/>
            <person name="Flores J."/>
        </authorList>
    </citation>
    <scope>NUCLEOTIDE SEQUENCE</scope>
    <source>
        <tissue evidence="3">Cladode</tissue>
    </source>
</reference>
<name>A0A7C9EVS0_OPUST</name>
<dbReference type="EMBL" id="GISG01271535">
    <property type="protein sequence ID" value="MBA4676467.1"/>
    <property type="molecule type" value="Transcribed_RNA"/>
</dbReference>
<keyword evidence="2" id="KW-1133">Transmembrane helix</keyword>
<proteinExistence type="predicted"/>
<dbReference type="EMBL" id="GISG01271534">
    <property type="protein sequence ID" value="MBA4676466.1"/>
    <property type="molecule type" value="Transcribed_RNA"/>
</dbReference>
<reference evidence="3" key="2">
    <citation type="submission" date="2020-07" db="EMBL/GenBank/DDBJ databases">
        <authorList>
            <person name="Vera ALvarez R."/>
            <person name="Arias-Moreno D.M."/>
            <person name="Jimenez-Jacinto V."/>
            <person name="Jimenez-Bremont J.F."/>
            <person name="Swaminathan K."/>
            <person name="Moose S.P."/>
            <person name="Guerrero-Gonzalez M.L."/>
            <person name="Marino-Ramirez L."/>
            <person name="Landsman D."/>
            <person name="Rodriguez-Kessler M."/>
            <person name="Delgado-Sanchez P."/>
        </authorList>
    </citation>
    <scope>NUCLEOTIDE SEQUENCE</scope>
    <source>
        <tissue evidence="3">Cladode</tissue>
    </source>
</reference>
<feature type="compositionally biased region" description="Basic residues" evidence="1">
    <location>
        <begin position="92"/>
        <end position="104"/>
    </location>
</feature>
<feature type="region of interest" description="Disordered" evidence="1">
    <location>
        <begin position="92"/>
        <end position="112"/>
    </location>
</feature>
<dbReference type="AlphaFoldDB" id="A0A7C9EVS0"/>
<evidence type="ECO:0000256" key="1">
    <source>
        <dbReference type="SAM" id="MobiDB-lite"/>
    </source>
</evidence>
<protein>
    <submittedName>
        <fullName evidence="3">Uncharacterized protein</fullName>
    </submittedName>
</protein>
<organism evidence="3">
    <name type="scientific">Opuntia streptacantha</name>
    <name type="common">Prickly pear cactus</name>
    <name type="synonym">Opuntia cardona</name>
    <dbReference type="NCBI Taxonomy" id="393608"/>
    <lineage>
        <taxon>Eukaryota</taxon>
        <taxon>Viridiplantae</taxon>
        <taxon>Streptophyta</taxon>
        <taxon>Embryophyta</taxon>
        <taxon>Tracheophyta</taxon>
        <taxon>Spermatophyta</taxon>
        <taxon>Magnoliopsida</taxon>
        <taxon>eudicotyledons</taxon>
        <taxon>Gunneridae</taxon>
        <taxon>Pentapetalae</taxon>
        <taxon>Caryophyllales</taxon>
        <taxon>Cactineae</taxon>
        <taxon>Cactaceae</taxon>
        <taxon>Opuntioideae</taxon>
        <taxon>Opuntia</taxon>
    </lineage>
</organism>
<feature type="transmembrane region" description="Helical" evidence="2">
    <location>
        <begin position="71"/>
        <end position="88"/>
    </location>
</feature>